<reference evidence="8" key="7">
    <citation type="submission" date="2023-10" db="EMBL/GenBank/DDBJ databases">
        <title>Genome of Potential pathogenic bacteria in Crohn's disease.</title>
        <authorList>
            <person name="Rodriguez-Palacios A."/>
        </authorList>
    </citation>
    <scope>NUCLEOTIDE SEQUENCE</scope>
    <source>
        <strain evidence="8">CavFT-hAR62</strain>
    </source>
</reference>
<dbReference type="EMBL" id="CP126056">
    <property type="protein sequence ID" value="WHX11037.1"/>
    <property type="molecule type" value="Genomic_DNA"/>
</dbReference>
<dbReference type="SMART" id="SM00028">
    <property type="entry name" value="TPR"/>
    <property type="match status" value="6"/>
</dbReference>
<dbReference type="Proteomes" id="UP001177934">
    <property type="component" value="Chromosome"/>
</dbReference>
<evidence type="ECO:0000313" key="14">
    <source>
        <dbReference type="Proteomes" id="UP000283678"/>
    </source>
</evidence>
<dbReference type="Proteomes" id="UP000500949">
    <property type="component" value="Chromosome"/>
</dbReference>
<sequence length="284" mass="32634">MQPELINIENRMKQIVCYLMLLCACMQLQAQTYDELITSALDAAKKDSLTKSEILFRQALKMDPANMRNALLFTNLGTVQRRLGKIDDAIDSYTLSLNITPYSVVTLLNRASLYLEKNLFDRAYVDYCNVIDIDKKNKEALLFRAYIYMQRRDYKGARIDYNTLLQEEPGNNTARLGRALLNQKELKYRESLEDFNRLVSDNPRDVSYLKARATLAVEMNTPDLALLDLEEAAKLAPDDAEIYVMCGEIYLSQKKKREAYVAFEKAIELGVPRPELQDKLKASK</sequence>
<evidence type="ECO:0000313" key="10">
    <source>
        <dbReference type="EMBL" id="RGV74705.1"/>
    </source>
</evidence>
<keyword evidence="1" id="KW-0677">Repeat</keyword>
<protein>
    <submittedName>
        <fullName evidence="11">Tetratricopeptide repeat protein</fullName>
    </submittedName>
</protein>
<feature type="repeat" description="TPR" evidence="3">
    <location>
        <begin position="70"/>
        <end position="103"/>
    </location>
</feature>
<dbReference type="InterPro" id="IPR019734">
    <property type="entry name" value="TPR_rpt"/>
</dbReference>
<dbReference type="EMBL" id="JAWDEV010000010">
    <property type="protein sequence ID" value="MDU0270903.1"/>
    <property type="molecule type" value="Genomic_DNA"/>
</dbReference>
<accession>A0A076J1L6</accession>
<reference evidence="10 14" key="1">
    <citation type="submission" date="2018-08" db="EMBL/GenBank/DDBJ databases">
        <title>A genome reference for cultivated species of the human gut microbiota.</title>
        <authorList>
            <person name="Zou Y."/>
            <person name="Xue W."/>
            <person name="Luo G."/>
        </authorList>
    </citation>
    <scope>NUCLEOTIDE SEQUENCE [LARGE SCALE GENOMIC DNA]</scope>
    <source>
        <strain evidence="10 14">AF14-1AC</strain>
    </source>
</reference>
<dbReference type="EMBL" id="SLTX01000001">
    <property type="protein sequence ID" value="TDB06587.1"/>
    <property type="molecule type" value="Genomic_DNA"/>
</dbReference>
<dbReference type="EMBL" id="CP046176">
    <property type="protein sequence ID" value="QJR75565.1"/>
    <property type="molecule type" value="Genomic_DNA"/>
</dbReference>
<evidence type="ECO:0000313" key="4">
    <source>
        <dbReference type="EMBL" id="KAA5386807.1"/>
    </source>
</evidence>
<keyword evidence="2 3" id="KW-0802">TPR repeat</keyword>
<dbReference type="Proteomes" id="UP000294527">
    <property type="component" value="Unassembled WGS sequence"/>
</dbReference>
<evidence type="ECO:0000313" key="13">
    <source>
        <dbReference type="EMBL" id="WHX11037.1"/>
    </source>
</evidence>
<dbReference type="Proteomes" id="UP001181086">
    <property type="component" value="Unassembled WGS sequence"/>
</dbReference>
<dbReference type="SUPFAM" id="SSF48452">
    <property type="entry name" value="TPR-like"/>
    <property type="match status" value="1"/>
</dbReference>
<dbReference type="Pfam" id="PF13432">
    <property type="entry name" value="TPR_16"/>
    <property type="match status" value="1"/>
</dbReference>
<evidence type="ECO:0000313" key="17">
    <source>
        <dbReference type="Proteomes" id="UP000347681"/>
    </source>
</evidence>
<evidence type="ECO:0000256" key="2">
    <source>
        <dbReference type="ARBA" id="ARBA00022803"/>
    </source>
</evidence>
<dbReference type="InterPro" id="IPR050498">
    <property type="entry name" value="Ycf3"/>
</dbReference>
<evidence type="ECO:0000313" key="18">
    <source>
        <dbReference type="Proteomes" id="UP000441162"/>
    </source>
</evidence>
<reference evidence="7" key="5">
    <citation type="submission" date="2021-06" db="EMBL/GenBank/DDBJ databases">
        <title>Collection of gut derived symbiotic bacterial strains cultured from healthy donors.</title>
        <authorList>
            <person name="Lin H."/>
            <person name="Littmann E."/>
            <person name="Pamer E.G."/>
        </authorList>
    </citation>
    <scope>NUCLEOTIDE SEQUENCE</scope>
    <source>
        <strain evidence="7">MSK.5.10</strain>
    </source>
</reference>
<evidence type="ECO:0000313" key="12">
    <source>
        <dbReference type="EMBL" id="TDB06587.1"/>
    </source>
</evidence>
<dbReference type="EMBL" id="VVZB01000001">
    <property type="protein sequence ID" value="KAA5386807.1"/>
    <property type="molecule type" value="Genomic_DNA"/>
</dbReference>
<dbReference type="Proteomes" id="UP000441162">
    <property type="component" value="Unassembled WGS sequence"/>
</dbReference>
<evidence type="ECO:0000313" key="11">
    <source>
        <dbReference type="EMBL" id="TDA77185.1"/>
    </source>
</evidence>
<evidence type="ECO:0000313" key="5">
    <source>
        <dbReference type="EMBL" id="KAA5392159.1"/>
    </source>
</evidence>
<evidence type="ECO:0000313" key="6">
    <source>
        <dbReference type="EMBL" id="KAA5401335.1"/>
    </source>
</evidence>
<evidence type="ECO:0000313" key="15">
    <source>
        <dbReference type="Proteomes" id="UP000294527"/>
    </source>
</evidence>
<dbReference type="Proteomes" id="UP000283678">
    <property type="component" value="Unassembled WGS sequence"/>
</dbReference>
<dbReference type="GeneID" id="93445803"/>
<evidence type="ECO:0000313" key="9">
    <source>
        <dbReference type="EMBL" id="QJR75565.1"/>
    </source>
</evidence>
<dbReference type="Proteomes" id="UP000347681">
    <property type="component" value="Unassembled WGS sequence"/>
</dbReference>
<dbReference type="Gene3D" id="1.25.40.10">
    <property type="entry name" value="Tetratricopeptide repeat domain"/>
    <property type="match status" value="2"/>
</dbReference>
<dbReference type="Proteomes" id="UP000777173">
    <property type="component" value="Unassembled WGS sequence"/>
</dbReference>
<dbReference type="KEGG" id="bdh:GV66_10370"/>
<evidence type="ECO:0000313" key="7">
    <source>
        <dbReference type="EMBL" id="MBV3122342.1"/>
    </source>
</evidence>
<dbReference type="EMBL" id="QRZL01000014">
    <property type="protein sequence ID" value="RGV74705.1"/>
    <property type="molecule type" value="Genomic_DNA"/>
</dbReference>
<dbReference type="Proteomes" id="UP000481616">
    <property type="component" value="Unassembled WGS sequence"/>
</dbReference>
<dbReference type="PANTHER" id="PTHR44858">
    <property type="entry name" value="TETRATRICOPEPTIDE REPEAT PROTEIN 6"/>
    <property type="match status" value="1"/>
</dbReference>
<dbReference type="InterPro" id="IPR011990">
    <property type="entry name" value="TPR-like_helical_dom_sf"/>
</dbReference>
<evidence type="ECO:0000313" key="19">
    <source>
        <dbReference type="Proteomes" id="UP000481616"/>
    </source>
</evidence>
<proteinExistence type="predicted"/>
<dbReference type="EMBL" id="SLTU01000001">
    <property type="protein sequence ID" value="TDA77185.1"/>
    <property type="molecule type" value="Genomic_DNA"/>
</dbReference>
<evidence type="ECO:0000256" key="3">
    <source>
        <dbReference type="PROSITE-ProRule" id="PRU00339"/>
    </source>
</evidence>
<evidence type="ECO:0000313" key="20">
    <source>
        <dbReference type="Proteomes" id="UP000500949"/>
    </source>
</evidence>
<name>A0A076J1L6_9BACT</name>
<evidence type="ECO:0000313" key="16">
    <source>
        <dbReference type="Proteomes" id="UP000294834"/>
    </source>
</evidence>
<dbReference type="Proteomes" id="UP000294834">
    <property type="component" value="Unassembled WGS sequence"/>
</dbReference>
<dbReference type="KEGG" id="bdo:EL88_03030"/>
<feature type="repeat" description="TPR" evidence="3">
    <location>
        <begin position="240"/>
        <end position="273"/>
    </location>
</feature>
<gene>
    <name evidence="10" type="ORF">DWW04_14340</name>
    <name evidence="11" type="ORF">E1I98_12980</name>
    <name evidence="12" type="ORF">E1J06_03760</name>
    <name evidence="6" type="ORF">F2Y51_22250</name>
    <name evidence="5" type="ORF">F2Y58_22605</name>
    <name evidence="4" type="ORF">F2Y61_03090</name>
    <name evidence="9" type="ORF">GKD17_03805</name>
    <name evidence="7" type="ORF">KSU80_03970</name>
    <name evidence="13" type="ORF">QNN11_06635</name>
    <name evidence="8" type="ORF">RVH45_13650</name>
</gene>
<dbReference type="PROSITE" id="PS50005">
    <property type="entry name" value="TPR"/>
    <property type="match status" value="2"/>
</dbReference>
<dbReference type="eggNOG" id="COG0457">
    <property type="taxonomic scope" value="Bacteria"/>
</dbReference>
<evidence type="ECO:0000256" key="1">
    <source>
        <dbReference type="ARBA" id="ARBA00022737"/>
    </source>
</evidence>
<reference evidence="9 20" key="4">
    <citation type="submission" date="2019-11" db="EMBL/GenBank/DDBJ databases">
        <title>Complete genome sequence of Bacteroides dorei DSM 17855.</title>
        <authorList>
            <person name="Russell J.T."/>
        </authorList>
    </citation>
    <scope>NUCLEOTIDE SEQUENCE [LARGE SCALE GENOMIC DNA]</scope>
    <source>
        <strain evidence="9 20">DSM 17855</strain>
    </source>
</reference>
<dbReference type="EMBL" id="VVZA01000035">
    <property type="protein sequence ID" value="KAA5401335.1"/>
    <property type="molecule type" value="Genomic_DNA"/>
</dbReference>
<dbReference type="RefSeq" id="WP_007842235.1">
    <property type="nucleotide sequence ID" value="NZ_BAABYF010000001.1"/>
</dbReference>
<dbReference type="AlphaFoldDB" id="A0A076J1L6"/>
<dbReference type="EMBL" id="VVYY01000034">
    <property type="protein sequence ID" value="KAA5392159.1"/>
    <property type="molecule type" value="Genomic_DNA"/>
</dbReference>
<evidence type="ECO:0000313" key="8">
    <source>
        <dbReference type="EMBL" id="MDU0270903.1"/>
    </source>
</evidence>
<reference evidence="15 16" key="3">
    <citation type="journal article" date="2019" name="Nat. Microbiol.">
        <title>Genomic variation and strain-specific functional adaptation in the human gut microbiome during early life.</title>
        <authorList>
            <person name="Vatanen T."/>
            <person name="Plichta D.R."/>
            <person name="Somani J."/>
            <person name="Munch P.C."/>
            <person name="Arthur T.D."/>
            <person name="Hall A.B."/>
            <person name="Rudolf S."/>
            <person name="Oakeley E.J."/>
            <person name="Ke X."/>
            <person name="Young R.A."/>
            <person name="Haiser H.J."/>
            <person name="Kolde R."/>
            <person name="Yassour M."/>
            <person name="Luopajarvi K."/>
            <person name="Siljander H."/>
            <person name="Virtanen S.M."/>
            <person name="Ilonen J."/>
            <person name="Uibo R."/>
            <person name="Tillmann V."/>
            <person name="Mokurov S."/>
            <person name="Dorshakova N."/>
            <person name="Porter J.A."/>
            <person name="McHardy A.C."/>
            <person name="Lahdesmaki H."/>
            <person name="Vlamakis H."/>
            <person name="Huttenhower C."/>
            <person name="Knip M."/>
            <person name="Xavier R.J."/>
        </authorList>
    </citation>
    <scope>NUCLEOTIDE SEQUENCE [LARGE SCALE GENOMIC DNA]</scope>
    <source>
        <strain evidence="11 15">RJX1047</strain>
        <strain evidence="12 16">RJX1052</strain>
    </source>
</reference>
<reference evidence="17 18" key="2">
    <citation type="journal article" date="2019" name="Nat. Med.">
        <title>A library of human gut bacterial isolates paired with longitudinal multiomics data enables mechanistic microbiome research.</title>
        <authorList>
            <person name="Poyet M."/>
            <person name="Groussin M."/>
            <person name="Gibbons S.M."/>
            <person name="Avila-Pacheco J."/>
            <person name="Jiang X."/>
            <person name="Kearney S.M."/>
            <person name="Perrotta A.R."/>
            <person name="Berdy B."/>
            <person name="Zhao S."/>
            <person name="Lieberman T.D."/>
            <person name="Swanson P.K."/>
            <person name="Smith M."/>
            <person name="Roesemann S."/>
            <person name="Alexander J.E."/>
            <person name="Rich S.A."/>
            <person name="Livny J."/>
            <person name="Vlamakis H."/>
            <person name="Clish C."/>
            <person name="Bullock K."/>
            <person name="Deik A."/>
            <person name="Scott J."/>
            <person name="Pierce K.A."/>
            <person name="Xavier R.J."/>
            <person name="Alm E.J."/>
        </authorList>
    </citation>
    <scope>NUCLEOTIDE SEQUENCE [LARGE SCALE GENOMIC DNA]</scope>
    <source>
        <strain evidence="5 19">BIOML-A1</strain>
        <strain evidence="6 18">BIOML-A4</strain>
        <strain evidence="4 17">BIOML-A5</strain>
    </source>
</reference>
<dbReference type="EMBL" id="JAHOAX010000003">
    <property type="protein sequence ID" value="MBV3122342.1"/>
    <property type="molecule type" value="Genomic_DNA"/>
</dbReference>
<reference evidence="13" key="6">
    <citation type="journal article" date="2023" name="Nat. Commun.">
        <title>Identification of a novel Human Milk Oligosaccharides utilization cluster in the infant gut commensal Bacteroides dorei.</title>
        <authorList>
            <person name="Kijner S."/>
            <person name="Ennis D."/>
            <person name="Shmorak S."/>
            <person name="Florentin A."/>
            <person name="Yassour M."/>
        </authorList>
    </citation>
    <scope>NUCLEOTIDE SEQUENCE</scope>
    <source>
        <strain evidence="13">2</strain>
    </source>
</reference>
<organism evidence="11 15">
    <name type="scientific">Phocaeicola dorei</name>
    <dbReference type="NCBI Taxonomy" id="357276"/>
    <lineage>
        <taxon>Bacteria</taxon>
        <taxon>Pseudomonadati</taxon>
        <taxon>Bacteroidota</taxon>
        <taxon>Bacteroidia</taxon>
        <taxon>Bacteroidales</taxon>
        <taxon>Bacteroidaceae</taxon>
        <taxon>Phocaeicola</taxon>
    </lineage>
</organism>
<dbReference type="PANTHER" id="PTHR44858:SF1">
    <property type="entry name" value="UDP-N-ACETYLGLUCOSAMINE--PEPTIDE N-ACETYLGLUCOSAMINYLTRANSFERASE SPINDLY-RELATED"/>
    <property type="match status" value="1"/>
</dbReference>